<evidence type="ECO:0000256" key="1">
    <source>
        <dbReference type="SAM" id="Coils"/>
    </source>
</evidence>
<keyword evidence="5" id="KW-1185">Reference proteome</keyword>
<dbReference type="PANTHER" id="PTHR23030:SF39">
    <property type="entry name" value="PROGRAMMED CELL DEATH 6-INTERACTING PROTEIN"/>
    <property type="match status" value="1"/>
</dbReference>
<keyword evidence="1" id="KW-0175">Coiled coil</keyword>
<dbReference type="InterPro" id="IPR025304">
    <property type="entry name" value="ALIX_V_dom"/>
</dbReference>
<feature type="domain" description="BRO1" evidence="3">
    <location>
        <begin position="3"/>
        <end position="391"/>
    </location>
</feature>
<feature type="region of interest" description="Disordered" evidence="2">
    <location>
        <begin position="783"/>
        <end position="828"/>
    </location>
</feature>
<accession>A0AAN9Y8H0</accession>
<dbReference type="Proteomes" id="UP001367676">
    <property type="component" value="Unassembled WGS sequence"/>
</dbReference>
<sequence>MSEFLSIPVKKPTDVDLVKPLKNIIASHYNTSDNPESYNTAIEEFNKLRNQAVWKVYEKYESSLEIVYYYYDELASLEAKLAGSSPQIPFKWKDAFDKGSLFSGRASLTLTSFKYEIICVLFNIGALQSAIASTQIVETDGGLKLAAKLFQLAAGIYKHIKETVSESFHQDLTPDMSTETLSALTYLMLAQAQEIFVLKAIHDQMKDAIVAKLSAQCAEYYSDTIKVLQKDQVRPLVGNSWISLVLGKQLIFQGLAEYFQSSVCKVNKEIGEEIARLQHAISNIKNGQQQSAKNLYQDYLTKATRALADAEKDNNFIYHEAVPDVKNLSAIAKAPVAKPTPLPSRLSSNFQDLFRDLMPVAIHQALAAYDVRKTDLMNMEVNKLRESTQLLNSVLASLNLPAALEDTNGVTVPPSLLEKSEAVRREGGVDKIDSMIRELPDLLKCNQEILDATAEMLQEEKQSDDELRAQFREKWKRSESEKLTGSIRSNLDMYKQMIATAVNADSVVREKYLKHKQAIMLLSTGPDAIEKALPSGSSCGNMQNTSAISNLKRLLEEVETIKAERDAIESELKSVTVDMKATFLSALAHDGAINEAELSNESLGRSYGELQKQVKESIEKQESLLHNIQVQNTEFSKEKDNCVASIHRENFLKELAAGFDAYNELVKNLQEGIKFYKNLTQHLVTFQNKVTDFCFARKTEKEELLRSLTQDASKMPPASNVPTPPTASAPEKKEAPPRPPAPNVPPVVVDGSKTLPYPSAFPRGMPLPYNVTGAFAYPPPPMPTSYNPYATLPQMHAYPPPQQQYANQPYPPQQYQPYPYYYQQPPPQ</sequence>
<name>A0AAN9Y8H0_9HEMI</name>
<dbReference type="InterPro" id="IPR004328">
    <property type="entry name" value="BRO1_dom"/>
</dbReference>
<evidence type="ECO:0000313" key="5">
    <source>
        <dbReference type="Proteomes" id="UP001367676"/>
    </source>
</evidence>
<gene>
    <name evidence="4" type="ORF">V9T40_008811</name>
</gene>
<feature type="compositionally biased region" description="Low complexity" evidence="2">
    <location>
        <begin position="815"/>
        <end position="828"/>
    </location>
</feature>
<dbReference type="PANTHER" id="PTHR23030">
    <property type="entry name" value="PCD6 INTERACTING PROTEIN-RELATED"/>
    <property type="match status" value="1"/>
</dbReference>
<dbReference type="Gene3D" id="1.25.40.280">
    <property type="entry name" value="alix/aip1 like domains"/>
    <property type="match status" value="1"/>
</dbReference>
<organism evidence="4 5">
    <name type="scientific">Parthenolecanium corni</name>
    <dbReference type="NCBI Taxonomy" id="536013"/>
    <lineage>
        <taxon>Eukaryota</taxon>
        <taxon>Metazoa</taxon>
        <taxon>Ecdysozoa</taxon>
        <taxon>Arthropoda</taxon>
        <taxon>Hexapoda</taxon>
        <taxon>Insecta</taxon>
        <taxon>Pterygota</taxon>
        <taxon>Neoptera</taxon>
        <taxon>Paraneoptera</taxon>
        <taxon>Hemiptera</taxon>
        <taxon>Sternorrhyncha</taxon>
        <taxon>Coccoidea</taxon>
        <taxon>Coccidae</taxon>
        <taxon>Parthenolecanium</taxon>
    </lineage>
</organism>
<evidence type="ECO:0000313" key="4">
    <source>
        <dbReference type="EMBL" id="KAK7601370.1"/>
    </source>
</evidence>
<evidence type="ECO:0000259" key="3">
    <source>
        <dbReference type="PROSITE" id="PS51180"/>
    </source>
</evidence>
<dbReference type="Pfam" id="PF03097">
    <property type="entry name" value="BRO1"/>
    <property type="match status" value="1"/>
</dbReference>
<dbReference type="InterPro" id="IPR038499">
    <property type="entry name" value="BRO1_sf"/>
</dbReference>
<dbReference type="EMBL" id="JBBCAQ010000010">
    <property type="protein sequence ID" value="KAK7601370.1"/>
    <property type="molecule type" value="Genomic_DNA"/>
</dbReference>
<dbReference type="CDD" id="cd09240">
    <property type="entry name" value="BRO1_Alix"/>
    <property type="match status" value="1"/>
</dbReference>
<dbReference type="Gene3D" id="1.20.140.50">
    <property type="entry name" value="alix/aip1 like domains"/>
    <property type="match status" value="1"/>
</dbReference>
<dbReference type="AlphaFoldDB" id="A0AAN9Y8H0"/>
<dbReference type="SMART" id="SM01041">
    <property type="entry name" value="BRO1"/>
    <property type="match status" value="1"/>
</dbReference>
<feature type="region of interest" description="Disordered" evidence="2">
    <location>
        <begin position="709"/>
        <end position="747"/>
    </location>
</feature>
<dbReference type="FunFam" id="1.25.40.280:FF:000001">
    <property type="entry name" value="programmed cell death 6-interacting protein-like isoform X1"/>
    <property type="match status" value="1"/>
</dbReference>
<protein>
    <recommendedName>
        <fullName evidence="3">BRO1 domain-containing protein</fullName>
    </recommendedName>
</protein>
<proteinExistence type="predicted"/>
<comment type="caution">
    <text evidence="4">The sequence shown here is derived from an EMBL/GenBank/DDBJ whole genome shotgun (WGS) entry which is preliminary data.</text>
</comment>
<dbReference type="GO" id="GO:0000281">
    <property type="term" value="P:mitotic cytokinesis"/>
    <property type="evidence" value="ECO:0007669"/>
    <property type="project" value="TreeGrafter"/>
</dbReference>
<reference evidence="4 5" key="1">
    <citation type="submission" date="2024-03" db="EMBL/GenBank/DDBJ databases">
        <title>Adaptation during the transition from Ophiocordyceps entomopathogen to insect associate is accompanied by gene loss and intensified selection.</title>
        <authorList>
            <person name="Ward C.M."/>
            <person name="Onetto C.A."/>
            <person name="Borneman A.R."/>
        </authorList>
    </citation>
    <scope>NUCLEOTIDE SEQUENCE [LARGE SCALE GENOMIC DNA]</scope>
    <source>
        <strain evidence="4">AWRI1</strain>
        <tissue evidence="4">Single Adult Female</tissue>
    </source>
</reference>
<evidence type="ECO:0000256" key="2">
    <source>
        <dbReference type="SAM" id="MobiDB-lite"/>
    </source>
</evidence>
<dbReference type="PROSITE" id="PS51180">
    <property type="entry name" value="BRO1"/>
    <property type="match status" value="1"/>
</dbReference>
<feature type="coiled-coil region" evidence="1">
    <location>
        <begin position="544"/>
        <end position="613"/>
    </location>
</feature>
<dbReference type="Gene3D" id="1.20.120.560">
    <property type="entry name" value="alix/aip1 in complex with the ypdl late domain"/>
    <property type="match status" value="1"/>
</dbReference>
<dbReference type="Pfam" id="PF13949">
    <property type="entry name" value="ALIX_LYPXL_bnd"/>
    <property type="match status" value="1"/>
</dbReference>
<dbReference type="GO" id="GO:0005768">
    <property type="term" value="C:endosome"/>
    <property type="evidence" value="ECO:0007669"/>
    <property type="project" value="TreeGrafter"/>
</dbReference>